<evidence type="ECO:0000313" key="2">
    <source>
        <dbReference type="EMBL" id="CAF0943123.1"/>
    </source>
</evidence>
<organism evidence="2 5">
    <name type="scientific">Didymodactylos carnosus</name>
    <dbReference type="NCBI Taxonomy" id="1234261"/>
    <lineage>
        <taxon>Eukaryota</taxon>
        <taxon>Metazoa</taxon>
        <taxon>Spiralia</taxon>
        <taxon>Gnathifera</taxon>
        <taxon>Rotifera</taxon>
        <taxon>Eurotatoria</taxon>
        <taxon>Bdelloidea</taxon>
        <taxon>Philodinida</taxon>
        <taxon>Philodinidae</taxon>
        <taxon>Didymodactylos</taxon>
    </lineage>
</organism>
<dbReference type="Proteomes" id="UP000682733">
    <property type="component" value="Unassembled WGS sequence"/>
</dbReference>
<keyword evidence="5" id="KW-1185">Reference proteome</keyword>
<accession>A0A814CQF5</accession>
<name>A0A814CQF5_9BILA</name>
<proteinExistence type="predicted"/>
<dbReference type="AlphaFoldDB" id="A0A814CQF5"/>
<comment type="caution">
    <text evidence="2">The sequence shown here is derived from an EMBL/GenBank/DDBJ whole genome shotgun (WGS) entry which is preliminary data.</text>
</comment>
<sequence length="123" mass="14439">MIPAHKQKLIDEELHILQLSFGDPVFFKEAALLLTKWRSDPDLVIFSNNFETTWINDLRYWYEGAAMGVPSTNNGLESRNSKIKEQYALRVKLKLFSFLPTMQQMLSEWSSKSTEDHFIHFQL</sequence>
<evidence type="ECO:0000313" key="4">
    <source>
        <dbReference type="EMBL" id="CAF3719418.1"/>
    </source>
</evidence>
<dbReference type="Proteomes" id="UP000681722">
    <property type="component" value="Unassembled WGS sequence"/>
</dbReference>
<evidence type="ECO:0000313" key="5">
    <source>
        <dbReference type="Proteomes" id="UP000663829"/>
    </source>
</evidence>
<dbReference type="Proteomes" id="UP000677228">
    <property type="component" value="Unassembled WGS sequence"/>
</dbReference>
<dbReference type="Proteomes" id="UP000663829">
    <property type="component" value="Unassembled WGS sequence"/>
</dbReference>
<protein>
    <submittedName>
        <fullName evidence="2">Uncharacterized protein</fullName>
    </submittedName>
</protein>
<evidence type="ECO:0000313" key="3">
    <source>
        <dbReference type="EMBL" id="CAF3710628.1"/>
    </source>
</evidence>
<reference evidence="2" key="1">
    <citation type="submission" date="2021-02" db="EMBL/GenBank/DDBJ databases">
        <authorList>
            <person name="Nowell W R."/>
        </authorList>
    </citation>
    <scope>NUCLEOTIDE SEQUENCE</scope>
</reference>
<dbReference type="EMBL" id="CAJNOQ010002170">
    <property type="protein sequence ID" value="CAF0943123.1"/>
    <property type="molecule type" value="Genomic_DNA"/>
</dbReference>
<dbReference type="OrthoDB" id="119028at2759"/>
<dbReference type="EMBL" id="CAJOBC010002170">
    <property type="protein sequence ID" value="CAF3719418.1"/>
    <property type="molecule type" value="Genomic_DNA"/>
</dbReference>
<evidence type="ECO:0000313" key="1">
    <source>
        <dbReference type="EMBL" id="CAF0934688.1"/>
    </source>
</evidence>
<gene>
    <name evidence="2" type="ORF">GPM918_LOCUS10820</name>
    <name evidence="1" type="ORF">OVA965_LOCUS11319</name>
    <name evidence="4" type="ORF">SRO942_LOCUS10821</name>
    <name evidence="3" type="ORF">TMI583_LOCUS11320</name>
</gene>
<dbReference type="EMBL" id="CAJOBA010004351">
    <property type="protein sequence ID" value="CAF3710628.1"/>
    <property type="molecule type" value="Genomic_DNA"/>
</dbReference>
<dbReference type="EMBL" id="CAJNOK010004347">
    <property type="protein sequence ID" value="CAF0934688.1"/>
    <property type="molecule type" value="Genomic_DNA"/>
</dbReference>